<feature type="binding site" evidence="11">
    <location>
        <position position="131"/>
    </location>
    <ligand>
        <name>substrate</name>
    </ligand>
</feature>
<feature type="binding site" evidence="11">
    <location>
        <begin position="269"/>
        <end position="270"/>
    </location>
    <ligand>
        <name>FMN</name>
        <dbReference type="ChEBI" id="CHEBI:58210"/>
    </ligand>
</feature>
<evidence type="ECO:0000256" key="11">
    <source>
        <dbReference type="HAMAP-Rule" id="MF_00224"/>
    </source>
</evidence>
<name>A0A8J6MAS2_9FIRM</name>
<feature type="active site" description="Nucleophile" evidence="11">
    <location>
        <position position="134"/>
    </location>
</feature>
<dbReference type="RefSeq" id="WP_186909074.1">
    <property type="nucleotide sequence ID" value="NZ_JACOPP010000063.1"/>
</dbReference>
<dbReference type="AlphaFoldDB" id="A0A8J6MAS2"/>
<dbReference type="InterPro" id="IPR012135">
    <property type="entry name" value="Dihydroorotate_DH_1_2"/>
</dbReference>
<dbReference type="NCBIfam" id="NF005574">
    <property type="entry name" value="PRK07259.1"/>
    <property type="match status" value="1"/>
</dbReference>
<dbReference type="EMBL" id="JACOPP010000063">
    <property type="protein sequence ID" value="MBC5735321.1"/>
    <property type="molecule type" value="Genomic_DNA"/>
</dbReference>
<dbReference type="GO" id="GO:0005737">
    <property type="term" value="C:cytoplasm"/>
    <property type="evidence" value="ECO:0007669"/>
    <property type="project" value="UniProtKB-SubCell"/>
</dbReference>
<protein>
    <recommendedName>
        <fullName evidence="11">Dihydroorotate dehydrogenase</fullName>
        <shortName evidence="11">DHOD</shortName>
        <shortName evidence="11">DHODase</shortName>
        <shortName evidence="11">DHOdehase</shortName>
        <ecNumber evidence="11">1.3.-.-</ecNumber>
    </recommendedName>
</protein>
<gene>
    <name evidence="11" type="primary">pyrD</name>
    <name evidence="13" type="ORF">H8S57_16650</name>
</gene>
<feature type="binding site" evidence="11">
    <location>
        <begin position="247"/>
        <end position="248"/>
    </location>
    <ligand>
        <name>FMN</name>
        <dbReference type="ChEBI" id="CHEBI:58210"/>
    </ligand>
</feature>
<feature type="domain" description="Dihydroorotate dehydrogenase catalytic" evidence="12">
    <location>
        <begin position="4"/>
        <end position="288"/>
    </location>
</feature>
<evidence type="ECO:0000256" key="8">
    <source>
        <dbReference type="ARBA" id="ARBA00022975"/>
    </source>
</evidence>
<evidence type="ECO:0000256" key="6">
    <source>
        <dbReference type="ARBA" id="ARBA00022630"/>
    </source>
</evidence>
<comment type="similarity">
    <text evidence="4 11">Belongs to the dihydroorotate dehydrogenase family. Type 1 subfamily.</text>
</comment>
<evidence type="ECO:0000256" key="10">
    <source>
        <dbReference type="ARBA" id="ARBA00048996"/>
    </source>
</evidence>
<feature type="binding site" evidence="11">
    <location>
        <position position="221"/>
    </location>
    <ligand>
        <name>FMN</name>
        <dbReference type="ChEBI" id="CHEBI:58210"/>
    </ligand>
</feature>
<comment type="catalytic activity">
    <reaction evidence="11">
        <text>(S)-dihydroorotate + A = orotate + AH2</text>
        <dbReference type="Rhea" id="RHEA:18073"/>
        <dbReference type="ChEBI" id="CHEBI:13193"/>
        <dbReference type="ChEBI" id="CHEBI:17499"/>
        <dbReference type="ChEBI" id="CHEBI:30839"/>
        <dbReference type="ChEBI" id="CHEBI:30864"/>
    </reaction>
</comment>
<dbReference type="Gene3D" id="3.20.20.70">
    <property type="entry name" value="Aldolase class I"/>
    <property type="match status" value="1"/>
</dbReference>
<proteinExistence type="inferred from homology"/>
<comment type="pathway">
    <text evidence="3">Pyrimidine metabolism; UMP biosynthesis via de novo pathway; orotate from (S)-dihydroorotate (NAD(+) route): step 1/1.</text>
</comment>
<dbReference type="Proteomes" id="UP000661435">
    <property type="component" value="Unassembled WGS sequence"/>
</dbReference>
<evidence type="ECO:0000256" key="1">
    <source>
        <dbReference type="ARBA" id="ARBA00003616"/>
    </source>
</evidence>
<comment type="function">
    <text evidence="1">Catalyzes the conversion of dihydroorotate to orotate with NAD(+) as electron acceptor.</text>
</comment>
<feature type="binding site" evidence="11">
    <location>
        <position position="131"/>
    </location>
    <ligand>
        <name>FMN</name>
        <dbReference type="ChEBI" id="CHEBI:58210"/>
    </ligand>
</feature>
<dbReference type="HAMAP" id="MF_00224">
    <property type="entry name" value="DHO_dh_type1"/>
    <property type="match status" value="1"/>
</dbReference>
<comment type="caution">
    <text evidence="13">The sequence shown here is derived from an EMBL/GenBank/DDBJ whole genome shotgun (WGS) entry which is preliminary data.</text>
</comment>
<dbReference type="GO" id="GO:0004589">
    <property type="term" value="F:dihydroorotate dehydrogenase (NAD+) activity"/>
    <property type="evidence" value="ECO:0007669"/>
    <property type="project" value="UniProtKB-EC"/>
</dbReference>
<dbReference type="InterPro" id="IPR005720">
    <property type="entry name" value="Dihydroorotate_DH_cat"/>
</dbReference>
<dbReference type="GO" id="GO:0044205">
    <property type="term" value="P:'de novo' UMP biosynthetic process"/>
    <property type="evidence" value="ECO:0007669"/>
    <property type="project" value="UniProtKB-UniRule"/>
</dbReference>
<feature type="binding site" evidence="11">
    <location>
        <begin position="196"/>
        <end position="197"/>
    </location>
    <ligand>
        <name>substrate</name>
    </ligand>
</feature>
<dbReference type="GO" id="GO:0006207">
    <property type="term" value="P:'de novo' pyrimidine nucleobase biosynthetic process"/>
    <property type="evidence" value="ECO:0007669"/>
    <property type="project" value="InterPro"/>
</dbReference>
<dbReference type="InterPro" id="IPR013785">
    <property type="entry name" value="Aldolase_TIM"/>
</dbReference>
<dbReference type="PANTHER" id="PTHR48109:SF1">
    <property type="entry name" value="DIHYDROOROTATE DEHYDROGENASE (FUMARATE)"/>
    <property type="match status" value="1"/>
</dbReference>
<keyword evidence="14" id="KW-1185">Reference proteome</keyword>
<dbReference type="InterPro" id="IPR001295">
    <property type="entry name" value="Dihydroorotate_DH_CS"/>
</dbReference>
<evidence type="ECO:0000256" key="5">
    <source>
        <dbReference type="ARBA" id="ARBA00022490"/>
    </source>
</evidence>
<evidence type="ECO:0000256" key="2">
    <source>
        <dbReference type="ARBA" id="ARBA00004496"/>
    </source>
</evidence>
<feature type="binding site" evidence="11">
    <location>
        <begin position="45"/>
        <end position="46"/>
    </location>
    <ligand>
        <name>FMN</name>
        <dbReference type="ChEBI" id="CHEBI:58210"/>
    </ligand>
</feature>
<evidence type="ECO:0000256" key="7">
    <source>
        <dbReference type="ARBA" id="ARBA00022643"/>
    </source>
</evidence>
<dbReference type="InterPro" id="IPR050074">
    <property type="entry name" value="DHO_dehydrogenase"/>
</dbReference>
<dbReference type="InterPro" id="IPR024920">
    <property type="entry name" value="Dihydroorotate_DH_1"/>
</dbReference>
<evidence type="ECO:0000256" key="9">
    <source>
        <dbReference type="ARBA" id="ARBA00023002"/>
    </source>
</evidence>
<keyword evidence="9 11" id="KW-0560">Oxidoreductase</keyword>
<comment type="caution">
    <text evidence="11">Lacks conserved residue(s) required for the propagation of feature annotation.</text>
</comment>
<feature type="binding site" evidence="11">
    <location>
        <begin position="69"/>
        <end position="73"/>
    </location>
    <ligand>
        <name>substrate</name>
    </ligand>
</feature>
<sequence>MLSLETRLGRAVFRNPVFGASGCTGHGYELAGYTDLSRFGAVSLKTFTPAPRAGNPPERIAEVPAGVLNSIGLQNPGKDAFFAQTMPRVLAALERDQIVVSVGGDTIEDYVALCRETEARFGGRIAALELNAACPNVSHGAGFYSRDPQAARELVQAVREAVVLPVFLKFNTNFPNYLEVAAAVEAAGADALYTTNTPLGMKIDLHRRRPALGNGRGPICGPAIRPIGVLRTWELYEAVRLPIIASGGIRTWEDAVEYLLAGACAVGVGSAQFVQPDAASDILSGLERYAAAEGLECLTPLVGAAHP</sequence>
<dbReference type="PROSITE" id="PS00912">
    <property type="entry name" value="DHODEHASE_2"/>
    <property type="match status" value="1"/>
</dbReference>
<evidence type="ECO:0000259" key="12">
    <source>
        <dbReference type="Pfam" id="PF01180"/>
    </source>
</evidence>
<comment type="cofactor">
    <cofactor evidence="11">
        <name>FMN</name>
        <dbReference type="ChEBI" id="CHEBI:58210"/>
    </cofactor>
    <text evidence="11">Binds 1 FMN per subunit.</text>
</comment>
<organism evidence="13 14">
    <name type="scientific">Lawsonibacter hominis</name>
    <dbReference type="NCBI Taxonomy" id="2763053"/>
    <lineage>
        <taxon>Bacteria</taxon>
        <taxon>Bacillati</taxon>
        <taxon>Bacillota</taxon>
        <taxon>Clostridia</taxon>
        <taxon>Eubacteriales</taxon>
        <taxon>Oscillospiraceae</taxon>
        <taxon>Lawsonibacter</taxon>
    </lineage>
</organism>
<evidence type="ECO:0000256" key="4">
    <source>
        <dbReference type="ARBA" id="ARBA00008008"/>
    </source>
</evidence>
<dbReference type="Pfam" id="PF01180">
    <property type="entry name" value="DHO_dh"/>
    <property type="match status" value="1"/>
</dbReference>
<dbReference type="SUPFAM" id="SSF51395">
    <property type="entry name" value="FMN-linked oxidoreductases"/>
    <property type="match status" value="1"/>
</dbReference>
<keyword evidence="5 11" id="KW-0963">Cytoplasm</keyword>
<evidence type="ECO:0000313" key="13">
    <source>
        <dbReference type="EMBL" id="MBC5735321.1"/>
    </source>
</evidence>
<evidence type="ECO:0000313" key="14">
    <source>
        <dbReference type="Proteomes" id="UP000661435"/>
    </source>
</evidence>
<evidence type="ECO:0000256" key="3">
    <source>
        <dbReference type="ARBA" id="ARBA00004715"/>
    </source>
</evidence>
<dbReference type="PANTHER" id="PTHR48109">
    <property type="entry name" value="DIHYDROOROTATE DEHYDROGENASE (QUINONE), MITOCHONDRIAL-RELATED"/>
    <property type="match status" value="1"/>
</dbReference>
<feature type="binding site" evidence="11">
    <location>
        <position position="169"/>
    </location>
    <ligand>
        <name>FMN</name>
        <dbReference type="ChEBI" id="CHEBI:58210"/>
    </ligand>
</feature>
<comment type="subcellular location">
    <subcellularLocation>
        <location evidence="2 11">Cytoplasm</location>
    </subcellularLocation>
</comment>
<keyword evidence="7 11" id="KW-0288">FMN</keyword>
<accession>A0A8J6MAS2</accession>
<dbReference type="PIRSF" id="PIRSF000164">
    <property type="entry name" value="DHO_oxidase"/>
    <property type="match status" value="1"/>
</dbReference>
<dbReference type="UniPathway" id="UPA00070"/>
<keyword evidence="8 11" id="KW-0665">Pyrimidine biosynthesis</keyword>
<comment type="catalytic activity">
    <reaction evidence="10">
        <text>(S)-dihydroorotate + NAD(+) = orotate + NADH + H(+)</text>
        <dbReference type="Rhea" id="RHEA:13513"/>
        <dbReference type="ChEBI" id="CHEBI:15378"/>
        <dbReference type="ChEBI" id="CHEBI:30839"/>
        <dbReference type="ChEBI" id="CHEBI:30864"/>
        <dbReference type="ChEBI" id="CHEBI:57540"/>
        <dbReference type="ChEBI" id="CHEBI:57945"/>
        <dbReference type="EC" id="1.3.1.14"/>
    </reaction>
</comment>
<feature type="binding site" evidence="11">
    <location>
        <position position="21"/>
    </location>
    <ligand>
        <name>FMN</name>
        <dbReference type="ChEBI" id="CHEBI:58210"/>
    </ligand>
</feature>
<keyword evidence="6 11" id="KW-0285">Flavoprotein</keyword>
<dbReference type="EC" id="1.3.-.-" evidence="11"/>
<reference evidence="13" key="1">
    <citation type="submission" date="2020-08" db="EMBL/GenBank/DDBJ databases">
        <title>Genome public.</title>
        <authorList>
            <person name="Liu C."/>
            <person name="Sun Q."/>
        </authorList>
    </citation>
    <scope>NUCLEOTIDE SEQUENCE</scope>
    <source>
        <strain evidence="13">NSJ-51</strain>
    </source>
</reference>
<feature type="binding site" evidence="11">
    <location>
        <position position="45"/>
    </location>
    <ligand>
        <name>substrate</name>
    </ligand>
</feature>